<dbReference type="Proteomes" id="UP000335415">
    <property type="component" value="Unassembled WGS sequence"/>
</dbReference>
<evidence type="ECO:0000256" key="6">
    <source>
        <dbReference type="ARBA" id="ARBA00022605"/>
    </source>
</evidence>
<keyword evidence="8 12" id="KW-0378">Hydrolase</keyword>
<dbReference type="PANTHER" id="PTHR43808:SF31">
    <property type="entry name" value="N-ACETYL-L-CITRULLINE DEACETYLASE"/>
    <property type="match status" value="1"/>
</dbReference>
<dbReference type="OrthoDB" id="3665926at2"/>
<evidence type="ECO:0000256" key="2">
    <source>
        <dbReference type="ARBA" id="ARBA00001947"/>
    </source>
</evidence>
<evidence type="ECO:0000256" key="9">
    <source>
        <dbReference type="ARBA" id="ARBA00022833"/>
    </source>
</evidence>
<dbReference type="PANTHER" id="PTHR43808">
    <property type="entry name" value="ACETYLORNITHINE DEACETYLASE"/>
    <property type="match status" value="1"/>
</dbReference>
<comment type="cofactor">
    <cofactor evidence="1">
        <name>Co(2+)</name>
        <dbReference type="ChEBI" id="CHEBI:48828"/>
    </cofactor>
</comment>
<keyword evidence="13" id="KW-1185">Reference proteome</keyword>
<dbReference type="Pfam" id="PF01546">
    <property type="entry name" value="Peptidase_M20"/>
    <property type="match status" value="1"/>
</dbReference>
<dbReference type="GO" id="GO:0046872">
    <property type="term" value="F:metal ion binding"/>
    <property type="evidence" value="ECO:0007669"/>
    <property type="project" value="UniProtKB-KW"/>
</dbReference>
<dbReference type="SUPFAM" id="SSF55031">
    <property type="entry name" value="Bacterial exopeptidase dimerisation domain"/>
    <property type="match status" value="1"/>
</dbReference>
<keyword evidence="9" id="KW-0862">Zinc</keyword>
<organism evidence="12 13">
    <name type="scientific">Affinibrenneria salicis</name>
    <dbReference type="NCBI Taxonomy" id="2590031"/>
    <lineage>
        <taxon>Bacteria</taxon>
        <taxon>Pseudomonadati</taxon>
        <taxon>Pseudomonadota</taxon>
        <taxon>Gammaproteobacteria</taxon>
        <taxon>Enterobacterales</taxon>
        <taxon>Pectobacteriaceae</taxon>
        <taxon>Affinibrenneria</taxon>
    </lineage>
</organism>
<keyword evidence="4" id="KW-0963">Cytoplasm</keyword>
<keyword evidence="10" id="KW-0170">Cobalt</keyword>
<protein>
    <submittedName>
        <fullName evidence="12">Acetylornithine deacetylase</fullName>
        <ecNumber evidence="12">3.5.1.16</ecNumber>
    </submittedName>
</protein>
<evidence type="ECO:0000256" key="1">
    <source>
        <dbReference type="ARBA" id="ARBA00001941"/>
    </source>
</evidence>
<dbReference type="RefSeq" id="WP_150435765.1">
    <property type="nucleotide sequence ID" value="NZ_VYKJ01000007.1"/>
</dbReference>
<comment type="similarity">
    <text evidence="3">Belongs to the peptidase M20A family. ArgE subfamily.</text>
</comment>
<dbReference type="Gene3D" id="3.40.630.10">
    <property type="entry name" value="Zn peptidases"/>
    <property type="match status" value="1"/>
</dbReference>
<dbReference type="Gene3D" id="3.30.70.360">
    <property type="match status" value="1"/>
</dbReference>
<feature type="domain" description="Peptidase M20 dimerisation" evidence="11">
    <location>
        <begin position="174"/>
        <end position="282"/>
    </location>
</feature>
<dbReference type="PROSITE" id="PS00759">
    <property type="entry name" value="ARGE_DAPE_CPG2_2"/>
    <property type="match status" value="1"/>
</dbReference>
<evidence type="ECO:0000256" key="4">
    <source>
        <dbReference type="ARBA" id="ARBA00022490"/>
    </source>
</evidence>
<comment type="caution">
    <text evidence="12">The sequence shown here is derived from an EMBL/GenBank/DDBJ whole genome shotgun (WGS) entry which is preliminary data.</text>
</comment>
<dbReference type="InterPro" id="IPR002933">
    <property type="entry name" value="Peptidase_M20"/>
</dbReference>
<gene>
    <name evidence="12" type="primary">argE</name>
    <name evidence="12" type="ORF">FJU30_14910</name>
</gene>
<keyword evidence="5" id="KW-0055">Arginine biosynthesis</keyword>
<dbReference type="NCBIfam" id="TIGR01892">
    <property type="entry name" value="AcOrn-deacetyl"/>
    <property type="match status" value="1"/>
</dbReference>
<dbReference type="CDD" id="cd03894">
    <property type="entry name" value="M20_ArgE"/>
    <property type="match status" value="1"/>
</dbReference>
<keyword evidence="7" id="KW-0479">Metal-binding</keyword>
<evidence type="ECO:0000313" key="12">
    <source>
        <dbReference type="EMBL" id="KAA8998966.1"/>
    </source>
</evidence>
<dbReference type="EC" id="3.5.1.16" evidence="12"/>
<dbReference type="Pfam" id="PF07687">
    <property type="entry name" value="M20_dimer"/>
    <property type="match status" value="1"/>
</dbReference>
<evidence type="ECO:0000256" key="8">
    <source>
        <dbReference type="ARBA" id="ARBA00022801"/>
    </source>
</evidence>
<proteinExistence type="inferred from homology"/>
<keyword evidence="6" id="KW-0028">Amino-acid biosynthesis</keyword>
<evidence type="ECO:0000256" key="7">
    <source>
        <dbReference type="ARBA" id="ARBA00022723"/>
    </source>
</evidence>
<dbReference type="SUPFAM" id="SSF53187">
    <property type="entry name" value="Zn-dependent exopeptidases"/>
    <property type="match status" value="1"/>
</dbReference>
<dbReference type="GO" id="GO:0008777">
    <property type="term" value="F:acetylornithine deacetylase activity"/>
    <property type="evidence" value="ECO:0007669"/>
    <property type="project" value="UniProtKB-EC"/>
</dbReference>
<evidence type="ECO:0000313" key="13">
    <source>
        <dbReference type="Proteomes" id="UP000335415"/>
    </source>
</evidence>
<dbReference type="InterPro" id="IPR010169">
    <property type="entry name" value="AcOrn-deacetyl"/>
</dbReference>
<accession>A0A5J5FXY1</accession>
<dbReference type="EMBL" id="VYKJ01000007">
    <property type="protein sequence ID" value="KAA8998966.1"/>
    <property type="molecule type" value="Genomic_DNA"/>
</dbReference>
<evidence type="ECO:0000256" key="10">
    <source>
        <dbReference type="ARBA" id="ARBA00023285"/>
    </source>
</evidence>
<sequence>MTTAVDILSELIGFPTLSRQSNLALIDYVEDYLAGYGIHARRVYSEDWQRANLYATIGPQDRGGICLSGHSDVVPVADQPWRSDPFTLTRRDDRLYGRGTADMKGFIACVLALVPRFVQATRGADAQPVHIAISYDEEIGCVGVRGLLQQLEQDAAKPTGCIIGEPTLMRLASAHKGKSAWRCCVQGQAAHSSQPQLGVNAIEYAAELMMFLRQRGRDWRRDAGDASYDPPWSTVQTGTVRGGTAVNVVPDRCEFDFEIRPLPGSDHHLLADELAHFARRRLVPEMRRVSGQADIRLEAQSAYPGLQDNASLDEIKQRCAAAAGQTAFHSLAFGTEAGLFQQAGIPAIVCGPGSIAQAHKADEYVDCAQLEQCLTFLARVTGV</sequence>
<name>A0A5J5FXY1_9GAMM</name>
<evidence type="ECO:0000259" key="11">
    <source>
        <dbReference type="Pfam" id="PF07687"/>
    </source>
</evidence>
<dbReference type="InterPro" id="IPR036264">
    <property type="entry name" value="Bact_exopeptidase_dim_dom"/>
</dbReference>
<evidence type="ECO:0000256" key="3">
    <source>
        <dbReference type="ARBA" id="ARBA00005691"/>
    </source>
</evidence>
<dbReference type="InterPro" id="IPR050072">
    <property type="entry name" value="Peptidase_M20A"/>
</dbReference>
<dbReference type="InterPro" id="IPR011650">
    <property type="entry name" value="Peptidase_M20_dimer"/>
</dbReference>
<dbReference type="GO" id="GO:0006526">
    <property type="term" value="P:L-arginine biosynthetic process"/>
    <property type="evidence" value="ECO:0007669"/>
    <property type="project" value="UniProtKB-KW"/>
</dbReference>
<comment type="cofactor">
    <cofactor evidence="2">
        <name>Zn(2+)</name>
        <dbReference type="ChEBI" id="CHEBI:29105"/>
    </cofactor>
</comment>
<dbReference type="InterPro" id="IPR001261">
    <property type="entry name" value="ArgE/DapE_CS"/>
</dbReference>
<dbReference type="NCBIfam" id="NF005710">
    <property type="entry name" value="PRK07522.1"/>
    <property type="match status" value="1"/>
</dbReference>
<reference evidence="12 13" key="1">
    <citation type="submission" date="2019-09" db="EMBL/GenBank/DDBJ databases">
        <authorList>
            <person name="Li Y."/>
        </authorList>
    </citation>
    <scope>NUCLEOTIDE SEQUENCE [LARGE SCALE GENOMIC DNA]</scope>
    <source>
        <strain evidence="12 13">L3-3HA</strain>
    </source>
</reference>
<dbReference type="AlphaFoldDB" id="A0A5J5FXY1"/>
<evidence type="ECO:0000256" key="5">
    <source>
        <dbReference type="ARBA" id="ARBA00022571"/>
    </source>
</evidence>